<evidence type="ECO:0000313" key="11">
    <source>
        <dbReference type="Proteomes" id="UP000291469"/>
    </source>
</evidence>
<dbReference type="InterPro" id="IPR050187">
    <property type="entry name" value="Lipid_Phosphate_FormReg"/>
</dbReference>
<keyword evidence="5" id="KW-0418">Kinase</keyword>
<keyword evidence="7" id="KW-0594">Phospholipid biosynthesis</keyword>
<dbReference type="PANTHER" id="PTHR12358">
    <property type="entry name" value="SPHINGOSINE KINASE"/>
    <property type="match status" value="1"/>
</dbReference>
<dbReference type="RefSeq" id="WP_131156703.1">
    <property type="nucleotide sequence ID" value="NZ_CP036402.1"/>
</dbReference>
<dbReference type="EMBL" id="CP036402">
    <property type="protein sequence ID" value="QBI21711.1"/>
    <property type="molecule type" value="Genomic_DNA"/>
</dbReference>
<dbReference type="PROSITE" id="PS50146">
    <property type="entry name" value="DAGK"/>
    <property type="match status" value="1"/>
</dbReference>
<keyword evidence="7" id="KW-0444">Lipid biosynthesis</keyword>
<evidence type="ECO:0000256" key="5">
    <source>
        <dbReference type="ARBA" id="ARBA00022777"/>
    </source>
</evidence>
<dbReference type="GO" id="GO:0005886">
    <property type="term" value="C:plasma membrane"/>
    <property type="evidence" value="ECO:0007669"/>
    <property type="project" value="TreeGrafter"/>
</dbReference>
<keyword evidence="6" id="KW-0067">ATP-binding</keyword>
<dbReference type="Pfam" id="PF00781">
    <property type="entry name" value="DAGK_cat"/>
    <property type="match status" value="1"/>
</dbReference>
<evidence type="ECO:0000256" key="2">
    <source>
        <dbReference type="ARBA" id="ARBA00005983"/>
    </source>
</evidence>
<dbReference type="GO" id="GO:0016301">
    <property type="term" value="F:kinase activity"/>
    <property type="evidence" value="ECO:0007669"/>
    <property type="project" value="UniProtKB-KW"/>
</dbReference>
<reference evidence="10 11" key="1">
    <citation type="submission" date="2019-01" db="EMBL/GenBank/DDBJ databases">
        <title>Egibacter rhizosphaerae EGI 80759T.</title>
        <authorList>
            <person name="Chen D.-D."/>
            <person name="Tian Y."/>
            <person name="Jiao J.-Y."/>
            <person name="Zhang X.-T."/>
            <person name="Zhang Y.-G."/>
            <person name="Zhang Y."/>
            <person name="Xiao M."/>
            <person name="Shu W.-S."/>
            <person name="Li W.-J."/>
        </authorList>
    </citation>
    <scope>NUCLEOTIDE SEQUENCE [LARGE SCALE GENOMIC DNA]</scope>
    <source>
        <strain evidence="10 11">EGI 80759</strain>
    </source>
</reference>
<dbReference type="InterPro" id="IPR016064">
    <property type="entry name" value="NAD/diacylglycerol_kinase_sf"/>
</dbReference>
<keyword evidence="4" id="KW-0547">Nucleotide-binding</keyword>
<evidence type="ECO:0000256" key="3">
    <source>
        <dbReference type="ARBA" id="ARBA00022679"/>
    </source>
</evidence>
<evidence type="ECO:0000256" key="6">
    <source>
        <dbReference type="ARBA" id="ARBA00022840"/>
    </source>
</evidence>
<comment type="similarity">
    <text evidence="2">Belongs to the diacylglycerol/lipid kinase family.</text>
</comment>
<dbReference type="SUPFAM" id="SSF111331">
    <property type="entry name" value="NAD kinase/diacylglycerol kinase-like"/>
    <property type="match status" value="1"/>
</dbReference>
<proteinExistence type="inferred from homology"/>
<evidence type="ECO:0000256" key="4">
    <source>
        <dbReference type="ARBA" id="ARBA00022741"/>
    </source>
</evidence>
<dbReference type="KEGG" id="erz:ER308_20495"/>
<keyword evidence="7" id="KW-0443">Lipid metabolism</keyword>
<dbReference type="InterPro" id="IPR017438">
    <property type="entry name" value="ATP-NAD_kinase_N"/>
</dbReference>
<dbReference type="Gene3D" id="2.60.200.40">
    <property type="match status" value="1"/>
</dbReference>
<dbReference type="Proteomes" id="UP000291469">
    <property type="component" value="Chromosome"/>
</dbReference>
<protein>
    <recommendedName>
        <fullName evidence="9">DAGKc domain-containing protein</fullName>
    </recommendedName>
</protein>
<dbReference type="GO" id="GO:0005524">
    <property type="term" value="F:ATP binding"/>
    <property type="evidence" value="ECO:0007669"/>
    <property type="project" value="UniProtKB-KW"/>
</dbReference>
<dbReference type="Gene3D" id="3.40.50.10330">
    <property type="entry name" value="Probable inorganic polyphosphate/atp-NAD kinase, domain 1"/>
    <property type="match status" value="1"/>
</dbReference>
<keyword evidence="8" id="KW-1208">Phospholipid metabolism</keyword>
<sequence length="306" mass="32612">MSRPGPFRLLVNPTAGAGRARAVASALRDELGARGADADIIEEADRAGTERAARKSLDEGWRHLVAVGGDGTVQAVVNGMVADDQPVAEDAVLGIVPAGHGGDYARTFGLSLPPKQAVGRLLDPTTMSADLGVAETTNEDGGTARRYFVNLAEVGYGAEVAHLASRLPRRLGRVRYLLAAWGAIRGVDRQPTVVEIRHGQQTVDLVDLVIAKGQFFGGGMRVAPRALPDSGRFNVLAFTGQRSQVFTLTPQLYRGGHLPHPEIREWQSPFVAVPEPAGRRVEADGELLGRTPARFSLLPGILRISV</sequence>
<dbReference type="OrthoDB" id="142078at2"/>
<keyword evidence="3" id="KW-0808">Transferase</keyword>
<dbReference type="InterPro" id="IPR001206">
    <property type="entry name" value="Diacylglycerol_kinase_cat_dom"/>
</dbReference>
<dbReference type="GO" id="GO:0008654">
    <property type="term" value="P:phospholipid biosynthetic process"/>
    <property type="evidence" value="ECO:0007669"/>
    <property type="project" value="UniProtKB-KW"/>
</dbReference>
<gene>
    <name evidence="10" type="ORF">ER308_20495</name>
</gene>
<dbReference type="InterPro" id="IPR045540">
    <property type="entry name" value="YegS/DAGK_C"/>
</dbReference>
<keyword evidence="11" id="KW-1185">Reference proteome</keyword>
<evidence type="ECO:0000259" key="9">
    <source>
        <dbReference type="PROSITE" id="PS50146"/>
    </source>
</evidence>
<dbReference type="Pfam" id="PF19279">
    <property type="entry name" value="YegS_C"/>
    <property type="match status" value="1"/>
</dbReference>
<feature type="domain" description="DAGKc" evidence="9">
    <location>
        <begin position="2"/>
        <end position="138"/>
    </location>
</feature>
<dbReference type="SMART" id="SM00046">
    <property type="entry name" value="DAGKc"/>
    <property type="match status" value="1"/>
</dbReference>
<evidence type="ECO:0000256" key="1">
    <source>
        <dbReference type="ARBA" id="ARBA00001946"/>
    </source>
</evidence>
<evidence type="ECO:0000256" key="7">
    <source>
        <dbReference type="ARBA" id="ARBA00023209"/>
    </source>
</evidence>
<dbReference type="AlphaFoldDB" id="A0A411YKK6"/>
<comment type="cofactor">
    <cofactor evidence="1">
        <name>Mg(2+)</name>
        <dbReference type="ChEBI" id="CHEBI:18420"/>
    </cofactor>
</comment>
<dbReference type="PANTHER" id="PTHR12358:SF106">
    <property type="entry name" value="LIPID KINASE YEGS"/>
    <property type="match status" value="1"/>
</dbReference>
<name>A0A411YKK6_9ACTN</name>
<evidence type="ECO:0000256" key="8">
    <source>
        <dbReference type="ARBA" id="ARBA00023264"/>
    </source>
</evidence>
<evidence type="ECO:0000313" key="10">
    <source>
        <dbReference type="EMBL" id="QBI21711.1"/>
    </source>
</evidence>
<accession>A0A411YKK6</accession>
<organism evidence="10 11">
    <name type="scientific">Egibacter rhizosphaerae</name>
    <dbReference type="NCBI Taxonomy" id="1670831"/>
    <lineage>
        <taxon>Bacteria</taxon>
        <taxon>Bacillati</taxon>
        <taxon>Actinomycetota</taxon>
        <taxon>Nitriliruptoria</taxon>
        <taxon>Egibacterales</taxon>
        <taxon>Egibacteraceae</taxon>
        <taxon>Egibacter</taxon>
    </lineage>
</organism>